<dbReference type="CDD" id="cd24048">
    <property type="entry name" value="ASKHA_NBD_FtsA"/>
    <property type="match status" value="1"/>
</dbReference>
<comment type="subunit">
    <text evidence="5">Self-interacts. Interacts with FtsZ.</text>
</comment>
<organism evidence="7">
    <name type="scientific">uncultured myxobacterium HF0010_08B07</name>
    <dbReference type="NCBI Taxonomy" id="723553"/>
    <lineage>
        <taxon>Bacteria</taxon>
        <taxon>Pseudomonadati</taxon>
        <taxon>Myxococcota</taxon>
        <taxon>Myxococcia</taxon>
        <taxon>Myxococcales</taxon>
        <taxon>environmental samples</taxon>
    </lineage>
</organism>
<dbReference type="PANTHER" id="PTHR32432:SF4">
    <property type="entry name" value="CELL DIVISION PROTEIN FTSA"/>
    <property type="match status" value="1"/>
</dbReference>
<keyword evidence="1 5" id="KW-1003">Cell membrane</keyword>
<dbReference type="InterPro" id="IPR043129">
    <property type="entry name" value="ATPase_NBD"/>
</dbReference>
<dbReference type="Gene3D" id="3.30.420.40">
    <property type="match status" value="1"/>
</dbReference>
<evidence type="ECO:0000256" key="1">
    <source>
        <dbReference type="ARBA" id="ARBA00022475"/>
    </source>
</evidence>
<dbReference type="NCBIfam" id="TIGR01174">
    <property type="entry name" value="ftsA"/>
    <property type="match status" value="1"/>
</dbReference>
<comment type="similarity">
    <text evidence="5">Belongs to the FtsA/MreB family.</text>
</comment>
<evidence type="ECO:0000256" key="4">
    <source>
        <dbReference type="ARBA" id="ARBA00023306"/>
    </source>
</evidence>
<dbReference type="HAMAP" id="MF_02033">
    <property type="entry name" value="FtsA"/>
    <property type="match status" value="1"/>
</dbReference>
<reference evidence="7" key="1">
    <citation type="submission" date="2010-01" db="EMBL/GenBank/DDBJ databases">
        <title>Genome fragments of uncultured bacteria from the North Pacific subtropical Gyre.</title>
        <authorList>
            <person name="Pham V.D."/>
            <person name="Delong E.F."/>
        </authorList>
    </citation>
    <scope>NUCLEOTIDE SEQUENCE</scope>
</reference>
<dbReference type="InterPro" id="IPR003494">
    <property type="entry name" value="SHS2_FtsA"/>
</dbReference>
<dbReference type="InterPro" id="IPR050696">
    <property type="entry name" value="FtsA/MreB"/>
</dbReference>
<feature type="domain" description="SHS2" evidence="6">
    <location>
        <begin position="2"/>
        <end position="188"/>
    </location>
</feature>
<dbReference type="PANTHER" id="PTHR32432">
    <property type="entry name" value="CELL DIVISION PROTEIN FTSA-RELATED"/>
    <property type="match status" value="1"/>
</dbReference>
<dbReference type="PIRSF" id="PIRSF003101">
    <property type="entry name" value="FtsA"/>
    <property type="match status" value="1"/>
</dbReference>
<evidence type="ECO:0000256" key="2">
    <source>
        <dbReference type="ARBA" id="ARBA00022618"/>
    </source>
</evidence>
<gene>
    <name evidence="5" type="primary">ftsA</name>
</gene>
<protein>
    <recommendedName>
        <fullName evidence="5">Cell division protein FtsA</fullName>
    </recommendedName>
</protein>
<evidence type="ECO:0000256" key="5">
    <source>
        <dbReference type="HAMAP-Rule" id="MF_02033"/>
    </source>
</evidence>
<evidence type="ECO:0000313" key="7">
    <source>
        <dbReference type="EMBL" id="ADI21250.1"/>
    </source>
</evidence>
<dbReference type="Pfam" id="PF02491">
    <property type="entry name" value="SHS2_FTSA"/>
    <property type="match status" value="1"/>
</dbReference>
<dbReference type="InterPro" id="IPR020823">
    <property type="entry name" value="Cell_div_FtsA"/>
</dbReference>
<name>E7C1C6_9BACT</name>
<dbReference type="GO" id="GO:0032153">
    <property type="term" value="C:cell division site"/>
    <property type="evidence" value="ECO:0007669"/>
    <property type="project" value="UniProtKB-UniRule"/>
</dbReference>
<keyword evidence="3 5" id="KW-0472">Membrane</keyword>
<evidence type="ECO:0000256" key="3">
    <source>
        <dbReference type="ARBA" id="ARBA00023136"/>
    </source>
</evidence>
<dbReference type="SUPFAM" id="SSF53067">
    <property type="entry name" value="Actin-like ATPase domain"/>
    <property type="match status" value="2"/>
</dbReference>
<dbReference type="GO" id="GO:0043093">
    <property type="term" value="P:FtsZ-dependent cytokinesis"/>
    <property type="evidence" value="ECO:0007669"/>
    <property type="project" value="UniProtKB-UniRule"/>
</dbReference>
<accession>E7C1C6</accession>
<keyword evidence="2 5" id="KW-0132">Cell division</keyword>
<dbReference type="EMBL" id="GU567949">
    <property type="protein sequence ID" value="ADI21250.1"/>
    <property type="molecule type" value="Genomic_DNA"/>
</dbReference>
<sequence length="397" mass="43079">MVCFLDLGTSKVSGLLIDDLSNSKINAFSSIETSGVKKGSIINISATASSISKCLSDIEKQSGAKIKEVLVSISGEEVSSTNSIGQVAISEKEVSARDIENALNMSSTMKIPSDKTLLYAMPNSYLIDGVGSISNPLGMNGIKLEAKSHLIHCSKNTKNNIKKCIKVSSSGIAIRKYFYSQLGVAHSVLTDYQKKQGVCVLDIGAGTTDISVYQNGSITFSKVLPYAGDYITETIASALDIQSSDAEVVKKKYGCAFSDYISDEMLKISLKNGKKSIPRKALAETIENSMSKILRHSLNSLEENNLLNYIPSGIVITGGSANMEGMEKLGQKLTNLNFKIGLPKYNLPQKSDNLMKPENSAILGMTKFYALEQDKEFTFNQSKGIIARVLEWIRTEL</sequence>
<dbReference type="Gene3D" id="3.30.1490.110">
    <property type="match status" value="1"/>
</dbReference>
<keyword evidence="4 5" id="KW-0131">Cell cycle</keyword>
<dbReference type="SMART" id="SM00842">
    <property type="entry name" value="FtsA"/>
    <property type="match status" value="1"/>
</dbReference>
<dbReference type="Pfam" id="PF14450">
    <property type="entry name" value="FtsA"/>
    <property type="match status" value="1"/>
</dbReference>
<dbReference type="AlphaFoldDB" id="E7C1C6"/>
<comment type="subcellular location">
    <subcellularLocation>
        <location evidence="5">Cell membrane</location>
        <topology evidence="5">Peripheral membrane protein</topology>
        <orientation evidence="5">Cytoplasmic side</orientation>
    </subcellularLocation>
    <text evidence="5">Localizes to the Z ring in an FtsZ-dependent manner. Targeted to the membrane through a conserved C-terminal amphipathic helix.</text>
</comment>
<proteinExistence type="inferred from homology"/>
<comment type="function">
    <text evidence="5">Cell division protein that is involved in the assembly of the Z ring. May serve as a membrane anchor for the Z ring.</text>
</comment>
<evidence type="ECO:0000259" key="6">
    <source>
        <dbReference type="SMART" id="SM00842"/>
    </source>
</evidence>
<dbReference type="GO" id="GO:0009898">
    <property type="term" value="C:cytoplasmic side of plasma membrane"/>
    <property type="evidence" value="ECO:0007669"/>
    <property type="project" value="UniProtKB-UniRule"/>
</dbReference>